<reference evidence="2" key="1">
    <citation type="submission" date="2016-03" db="EMBL/GenBank/DDBJ databases">
        <authorList>
            <person name="Guldener U."/>
        </authorList>
    </citation>
    <scope>NUCLEOTIDE SEQUENCE [LARGE SCALE GENOMIC DNA]</scope>
</reference>
<name>A0A1E1LZ45_RHYSE</name>
<accession>A0A1E1LZ45</accession>
<evidence type="ECO:0000313" key="1">
    <source>
        <dbReference type="EMBL" id="CZT42126.1"/>
    </source>
</evidence>
<evidence type="ECO:0000313" key="2">
    <source>
        <dbReference type="Proteomes" id="UP000177625"/>
    </source>
</evidence>
<sequence length="52" mass="5648">MPPNSMKQVIADYTDPATTRPNLELVIKTGSGFIPMDLPYFSLGCGVGPHRL</sequence>
<gene>
    <name evidence="1" type="ORF">RSE6_01973</name>
</gene>
<organism evidence="1 2">
    <name type="scientific">Rhynchosporium secalis</name>
    <name type="common">Barley scald fungus</name>
    <dbReference type="NCBI Taxonomy" id="38038"/>
    <lineage>
        <taxon>Eukaryota</taxon>
        <taxon>Fungi</taxon>
        <taxon>Dikarya</taxon>
        <taxon>Ascomycota</taxon>
        <taxon>Pezizomycotina</taxon>
        <taxon>Leotiomycetes</taxon>
        <taxon>Helotiales</taxon>
        <taxon>Ploettnerulaceae</taxon>
        <taxon>Rhynchosporium</taxon>
    </lineage>
</organism>
<proteinExistence type="predicted"/>
<dbReference type="AlphaFoldDB" id="A0A1E1LZ45"/>
<dbReference type="EMBL" id="FJVC01000075">
    <property type="protein sequence ID" value="CZT42126.1"/>
    <property type="molecule type" value="Genomic_DNA"/>
</dbReference>
<protein>
    <submittedName>
        <fullName evidence="1">Uncharacterized protein</fullName>
    </submittedName>
</protein>
<dbReference type="Proteomes" id="UP000177625">
    <property type="component" value="Unassembled WGS sequence"/>
</dbReference>
<keyword evidence="2" id="KW-1185">Reference proteome</keyword>